<evidence type="ECO:0000256" key="2">
    <source>
        <dbReference type="ARBA" id="ARBA00023315"/>
    </source>
</evidence>
<organism evidence="5">
    <name type="scientific">Granulicella tundricola (strain ATCC BAA-1859 / DSM 23138 / MP5ACTX9)</name>
    <dbReference type="NCBI Taxonomy" id="1198114"/>
    <lineage>
        <taxon>Bacteria</taxon>
        <taxon>Pseudomonadati</taxon>
        <taxon>Acidobacteriota</taxon>
        <taxon>Terriglobia</taxon>
        <taxon>Terriglobales</taxon>
        <taxon>Acidobacteriaceae</taxon>
        <taxon>Granulicella</taxon>
    </lineage>
</organism>
<dbReference type="InterPro" id="IPR000182">
    <property type="entry name" value="GNAT_dom"/>
</dbReference>
<dbReference type="GO" id="GO:0016747">
    <property type="term" value="F:acyltransferase activity, transferring groups other than amino-acyl groups"/>
    <property type="evidence" value="ECO:0007669"/>
    <property type="project" value="InterPro"/>
</dbReference>
<dbReference type="Proteomes" id="UP000000343">
    <property type="component" value="Chromosome"/>
</dbReference>
<gene>
    <name evidence="4" type="ordered locus">AciX9_2907</name>
</gene>
<dbReference type="AlphaFoldDB" id="E8WZ15"/>
<dbReference type="SUPFAM" id="SSF55729">
    <property type="entry name" value="Acyl-CoA N-acyltransferases (Nat)"/>
    <property type="match status" value="2"/>
</dbReference>
<dbReference type="InterPro" id="IPR050680">
    <property type="entry name" value="YpeA/RimI_acetyltransf"/>
</dbReference>
<dbReference type="Gene3D" id="3.40.630.30">
    <property type="match status" value="1"/>
</dbReference>
<evidence type="ECO:0000256" key="1">
    <source>
        <dbReference type="ARBA" id="ARBA00022679"/>
    </source>
</evidence>
<keyword evidence="2" id="KW-0012">Acyltransferase</keyword>
<dbReference type="PaxDb" id="1198114-AciX9_2907"/>
<dbReference type="RefSeq" id="WP_013581245.1">
    <property type="nucleotide sequence ID" value="NC_015064.1"/>
</dbReference>
<dbReference type="eggNOG" id="COG0456">
    <property type="taxonomic scope" value="Bacteria"/>
</dbReference>
<dbReference type="KEGG" id="acm:AciX9_2907"/>
<keyword evidence="1 4" id="KW-0808">Transferase</keyword>
<dbReference type="HOGENOM" id="CLU_825445_0_0_0"/>
<dbReference type="Pfam" id="PF00583">
    <property type="entry name" value="Acetyltransf_1"/>
    <property type="match status" value="1"/>
</dbReference>
<evidence type="ECO:0000313" key="4">
    <source>
        <dbReference type="EMBL" id="ADW69930.1"/>
    </source>
</evidence>
<protein>
    <submittedName>
        <fullName evidence="4">GCN5-related N-acetyltransferase</fullName>
    </submittedName>
</protein>
<evidence type="ECO:0000259" key="3">
    <source>
        <dbReference type="PROSITE" id="PS51186"/>
    </source>
</evidence>
<feature type="domain" description="N-acetyltransferase" evidence="3">
    <location>
        <begin position="191"/>
        <end position="332"/>
    </location>
</feature>
<dbReference type="PROSITE" id="PS51186">
    <property type="entry name" value="GNAT"/>
    <property type="match status" value="1"/>
</dbReference>
<accession>E8WZ15</accession>
<dbReference type="PANTHER" id="PTHR43420:SF44">
    <property type="entry name" value="ACETYLTRANSFERASE YPEA"/>
    <property type="match status" value="1"/>
</dbReference>
<dbReference type="PANTHER" id="PTHR43420">
    <property type="entry name" value="ACETYLTRANSFERASE"/>
    <property type="match status" value="1"/>
</dbReference>
<dbReference type="OrthoDB" id="106155at2"/>
<evidence type="ECO:0000313" key="5">
    <source>
        <dbReference type="Proteomes" id="UP000000343"/>
    </source>
</evidence>
<dbReference type="STRING" id="1198114.AciX9_2907"/>
<sequence length="365" mass="40948">MTSPTPSPQLETKIEILDLRHFNARQLRPLLEEQAQVWKKRLRWNYEASTELLLKYLDQQILPGFVALLRGRILGYCFCVYEGNKAVIGDIYVLAEAPSRLAVTHTLIRHLLEVLEASPEIDRIESQLLLFEEGQISPAFTSSGFTIYPRLFLECDLPATPIPTPSHDILATANLDLIPWSPNLYQASAELIHASYIGHLDSDINDQYRSLHGSLRFLHNIVRFPGCGIFDPEASWLLRDRATNALAAVILCSRVAPDVAHVTQLCIAGPYRGYGLGKFLLQHTMSRLPSGHYRALTLTVSEANEPALRLYTSAGFHQRLRFEALVLDKTVHPERFKIPTQAEPATEGSGLFAAFSRKKATPARN</sequence>
<reference evidence="5" key="1">
    <citation type="submission" date="2011-01" db="EMBL/GenBank/DDBJ databases">
        <title>Complete sequence of chromosome of Acidobacterium sp. MP5ACTX9.</title>
        <authorList>
            <consortium name="US DOE Joint Genome Institute"/>
            <person name="Lucas S."/>
            <person name="Copeland A."/>
            <person name="Lapidus A."/>
            <person name="Cheng J.-F."/>
            <person name="Goodwin L."/>
            <person name="Pitluck S."/>
            <person name="Teshima H."/>
            <person name="Detter J.C."/>
            <person name="Han C."/>
            <person name="Tapia R."/>
            <person name="Land M."/>
            <person name="Hauser L."/>
            <person name="Kyrpides N."/>
            <person name="Ivanova N."/>
            <person name="Ovchinnikova G."/>
            <person name="Pagani I."/>
            <person name="Rawat S.R."/>
            <person name="Mannisto M."/>
            <person name="Haggblom M.M."/>
            <person name="Woyke T."/>
        </authorList>
    </citation>
    <scope>NUCLEOTIDE SEQUENCE [LARGE SCALE GENOMIC DNA]</scope>
    <source>
        <strain evidence="5">MP5ACTX9</strain>
    </source>
</reference>
<dbReference type="CDD" id="cd04301">
    <property type="entry name" value="NAT_SF"/>
    <property type="match status" value="1"/>
</dbReference>
<dbReference type="EMBL" id="CP002480">
    <property type="protein sequence ID" value="ADW69930.1"/>
    <property type="molecule type" value="Genomic_DNA"/>
</dbReference>
<name>E8WZ15_GRATM</name>
<proteinExistence type="predicted"/>
<keyword evidence="5" id="KW-1185">Reference proteome</keyword>
<dbReference type="InterPro" id="IPR016181">
    <property type="entry name" value="Acyl_CoA_acyltransferase"/>
</dbReference>